<keyword evidence="2" id="KW-0378">Hydrolase</keyword>
<keyword evidence="2" id="KW-0540">Nuclease</keyword>
<protein>
    <submittedName>
        <fullName evidence="2">Restriction endonuclease subunit R</fullName>
    </submittedName>
</protein>
<name>A0A4U8UIJ2_9HELI</name>
<dbReference type="GO" id="GO:0004519">
    <property type="term" value="F:endonuclease activity"/>
    <property type="evidence" value="ECO:0007669"/>
    <property type="project" value="UniProtKB-KW"/>
</dbReference>
<dbReference type="EMBL" id="JRPC02000003">
    <property type="protein sequence ID" value="TLE16796.1"/>
    <property type="molecule type" value="Genomic_DNA"/>
</dbReference>
<dbReference type="InterPro" id="IPR001650">
    <property type="entry name" value="Helicase_C-like"/>
</dbReference>
<dbReference type="Gene3D" id="3.40.50.300">
    <property type="entry name" value="P-loop containing nucleotide triphosphate hydrolases"/>
    <property type="match status" value="1"/>
</dbReference>
<reference evidence="2 3" key="1">
    <citation type="journal article" date="2014" name="Genome Announc.">
        <title>Draft genome sequences of eight enterohepatic helicobacter species isolated from both laboratory and wild rodents.</title>
        <authorList>
            <person name="Sheh A."/>
            <person name="Shen Z."/>
            <person name="Fox J.G."/>
        </authorList>
    </citation>
    <scope>NUCLEOTIDE SEQUENCE [LARGE SCALE GENOMIC DNA]</scope>
    <source>
        <strain evidence="2 3">MIT-03-7007</strain>
    </source>
</reference>
<comment type="caution">
    <text evidence="2">The sequence shown here is derived from an EMBL/GenBank/DDBJ whole genome shotgun (WGS) entry which is preliminary data.</text>
</comment>
<organism evidence="2 3">
    <name type="scientific">Helicobacter apodemus</name>
    <dbReference type="NCBI Taxonomy" id="135569"/>
    <lineage>
        <taxon>Bacteria</taxon>
        <taxon>Pseudomonadati</taxon>
        <taxon>Campylobacterota</taxon>
        <taxon>Epsilonproteobacteria</taxon>
        <taxon>Campylobacterales</taxon>
        <taxon>Helicobacteraceae</taxon>
        <taxon>Helicobacter</taxon>
    </lineage>
</organism>
<feature type="domain" description="Helicase C-terminal" evidence="1">
    <location>
        <begin position="393"/>
        <end position="566"/>
    </location>
</feature>
<dbReference type="Pfam" id="PF04851">
    <property type="entry name" value="ResIII"/>
    <property type="match status" value="1"/>
</dbReference>
<proteinExistence type="predicted"/>
<keyword evidence="3" id="KW-1185">Reference proteome</keyword>
<dbReference type="Proteomes" id="UP000029920">
    <property type="component" value="Unassembled WGS sequence"/>
</dbReference>
<dbReference type="RefSeq" id="WP_034552879.1">
    <property type="nucleotide sequence ID" value="NZ_JRPC02000003.1"/>
</dbReference>
<sequence length="950" mass="110112">MFYPIITKTRDTWFSAKDCPIKELISYMQKKNALRDAQIEAIKTYLYLKIECQNKPLWQLFYERKISTLEIEGLQDKVSHALFEHLSQNKAALNFYGIALALGKKPLLNFINKNFKSLDYESIFKSFFYNVSYTDYLFSLPMGAGKTYLMAAFMYLDLYFALNEPDNKAFVHNFLILAPSGLKSSIIPSLRNIKDFDVSWILPEPSASKLKKLIKFEILNQSKTNKKSNKIQNPNVAKVASHQPYETMFGVILLTNAEKVILEKLDDKEVLHKDLSKEQKQEWSSANELRDTITKIPHLGIFIDEVHHAANEEIKLRRVVSEWNDKGSVNMVAGFSGTPYLKSTEKISISEEVKIEHKEISNIVYYYPLIKGIGNFLKTPVLKTAYTSNRLEIVEQALREFLTDSKTYENALNSKIAIYCGSIENLEEQIYPKVCEILAESKLDSTHILKFHKGNKSYPEPKNALAEFENLDSPLSKIKVILLVQIGKEGWDCKSLSGVVLSQEGDCPKNMVLQTACRCLRQVQKHKDEKALIYLNEFNVKKLEEQLKQEQKMSLEEFQKGEREKLIEVQRFDRTKRLHLSPIDFYQLKLVFENFITKSANPVKSLKSIKPTKDSFIIKEQDLENQVLNTEVKKRQIKEEAHFKLWLYAIIKESFHTLTMHDLTPFEKPLKKLFDTITLKENDKLYFNLDFDRKALESSIRKAFCDKRKFHIQKELIPQSASLLIASNLKSPIFVEDSKSFIPQQNIVQQIIDEDSGKIGTTLSEEDKANLIKILGEAGAQKAINEKEITILKSQGFDKDKTYHYLPYQTDSAYEREVFDEILKLQKFKELDLELYYNGDNALSEFKIESSYKNTNLGNYTPDFLILQRKQEQIHRILIVETKGQTFAENFKPKKAFMDEFIKLNNKEFGYKKFSFLYLQDADDKGNVLDKGNRLIGKINEALSFFETKE</sequence>
<dbReference type="GO" id="GO:0016787">
    <property type="term" value="F:hydrolase activity"/>
    <property type="evidence" value="ECO:0007669"/>
    <property type="project" value="InterPro"/>
</dbReference>
<gene>
    <name evidence="2" type="ORF">LS72_001520</name>
</gene>
<dbReference type="AlphaFoldDB" id="A0A4U8UIJ2"/>
<accession>A0A4U8UIJ2</accession>
<dbReference type="GO" id="GO:0003677">
    <property type="term" value="F:DNA binding"/>
    <property type="evidence" value="ECO:0007669"/>
    <property type="project" value="InterPro"/>
</dbReference>
<keyword evidence="2" id="KW-0255">Endonuclease</keyword>
<dbReference type="PROSITE" id="PS51194">
    <property type="entry name" value="HELICASE_CTER"/>
    <property type="match status" value="1"/>
</dbReference>
<dbReference type="GO" id="GO:0005524">
    <property type="term" value="F:ATP binding"/>
    <property type="evidence" value="ECO:0007669"/>
    <property type="project" value="InterPro"/>
</dbReference>
<dbReference type="InterPro" id="IPR027417">
    <property type="entry name" value="P-loop_NTPase"/>
</dbReference>
<dbReference type="SUPFAM" id="SSF52540">
    <property type="entry name" value="P-loop containing nucleoside triphosphate hydrolases"/>
    <property type="match status" value="1"/>
</dbReference>
<dbReference type="InterPro" id="IPR006935">
    <property type="entry name" value="Helicase/UvrB_N"/>
</dbReference>
<evidence type="ECO:0000259" key="1">
    <source>
        <dbReference type="PROSITE" id="PS51194"/>
    </source>
</evidence>
<evidence type="ECO:0000313" key="2">
    <source>
        <dbReference type="EMBL" id="TLE16796.1"/>
    </source>
</evidence>
<evidence type="ECO:0000313" key="3">
    <source>
        <dbReference type="Proteomes" id="UP000029920"/>
    </source>
</evidence>